<comment type="caution">
    <text evidence="1">The sequence shown here is derived from an EMBL/GenBank/DDBJ whole genome shotgun (WGS) entry which is preliminary data.</text>
</comment>
<protein>
    <submittedName>
        <fullName evidence="1">Uncharacterized protein</fullName>
    </submittedName>
</protein>
<name>A0A930LT97_9MICC</name>
<gene>
    <name evidence="1" type="ORF">HXO65_00155</name>
</gene>
<organism evidence="1 2">
    <name type="scientific">Rothia mucilaginosa</name>
    <dbReference type="NCBI Taxonomy" id="43675"/>
    <lineage>
        <taxon>Bacteria</taxon>
        <taxon>Bacillati</taxon>
        <taxon>Actinomycetota</taxon>
        <taxon>Actinomycetes</taxon>
        <taxon>Micrococcales</taxon>
        <taxon>Micrococcaceae</taxon>
        <taxon>Rothia</taxon>
    </lineage>
</organism>
<dbReference type="Proteomes" id="UP000785653">
    <property type="component" value="Unassembled WGS sequence"/>
</dbReference>
<proteinExistence type="predicted"/>
<dbReference type="EMBL" id="JABZXS010000001">
    <property type="protein sequence ID" value="MBF1672617.1"/>
    <property type="molecule type" value="Genomic_DNA"/>
</dbReference>
<sequence>MLDHRITVNPAAVYDELDKIHSYREIMLGHLALLNSHPDKAVAEAAAPFTLTASEFLDSLNALEDLLTEEWDGDDEEDYERTDE</sequence>
<accession>A0A930LT97</accession>
<reference evidence="1" key="1">
    <citation type="submission" date="2020-04" db="EMBL/GenBank/DDBJ databases">
        <title>Deep metagenomics examines the oral microbiome during advanced dental caries in children, revealing novel taxa and co-occurrences with host molecules.</title>
        <authorList>
            <person name="Baker J.L."/>
            <person name="Morton J.T."/>
            <person name="Dinis M."/>
            <person name="Alvarez R."/>
            <person name="Tran N.C."/>
            <person name="Knight R."/>
            <person name="Edlund A."/>
        </authorList>
    </citation>
    <scope>NUCLEOTIDE SEQUENCE</scope>
    <source>
        <strain evidence="1">JCVI_47_bin.3</strain>
    </source>
</reference>
<evidence type="ECO:0000313" key="1">
    <source>
        <dbReference type="EMBL" id="MBF1672617.1"/>
    </source>
</evidence>
<evidence type="ECO:0000313" key="2">
    <source>
        <dbReference type="Proteomes" id="UP000785653"/>
    </source>
</evidence>
<dbReference type="AlphaFoldDB" id="A0A930LT97"/>